<protein>
    <recommendedName>
        <fullName evidence="3">Secreted protein</fullName>
    </recommendedName>
</protein>
<evidence type="ECO:0008006" key="3">
    <source>
        <dbReference type="Google" id="ProtNLM"/>
    </source>
</evidence>
<accession>A0AAV4FZJ1</accession>
<name>A0AAV4FZJ1_9GAST</name>
<proteinExistence type="predicted"/>
<dbReference type="EMBL" id="BMAT01008142">
    <property type="protein sequence ID" value="GFR78793.1"/>
    <property type="molecule type" value="Genomic_DNA"/>
</dbReference>
<sequence length="108" mass="12415">MILMKFSRRAHYSPSRRVCVLMPQIWAQWTAWSHGLTWRVSRQIGDAKNTLWTELSSEADVHTTRSAEMSSSRHGQLPRPRACRPRVARCLILTSGHRLVPEIRSPAP</sequence>
<comment type="caution">
    <text evidence="1">The sequence shown here is derived from an EMBL/GenBank/DDBJ whole genome shotgun (WGS) entry which is preliminary data.</text>
</comment>
<gene>
    <name evidence="1" type="ORF">ElyMa_004003900</name>
</gene>
<reference evidence="1 2" key="1">
    <citation type="journal article" date="2021" name="Elife">
        <title>Chloroplast acquisition without the gene transfer in kleptoplastic sea slugs, Plakobranchus ocellatus.</title>
        <authorList>
            <person name="Maeda T."/>
            <person name="Takahashi S."/>
            <person name="Yoshida T."/>
            <person name="Shimamura S."/>
            <person name="Takaki Y."/>
            <person name="Nagai Y."/>
            <person name="Toyoda A."/>
            <person name="Suzuki Y."/>
            <person name="Arimoto A."/>
            <person name="Ishii H."/>
            <person name="Satoh N."/>
            <person name="Nishiyama T."/>
            <person name="Hasebe M."/>
            <person name="Maruyama T."/>
            <person name="Minagawa J."/>
            <person name="Obokata J."/>
            <person name="Shigenobu S."/>
        </authorList>
    </citation>
    <scope>NUCLEOTIDE SEQUENCE [LARGE SCALE GENOMIC DNA]</scope>
</reference>
<organism evidence="1 2">
    <name type="scientific">Elysia marginata</name>
    <dbReference type="NCBI Taxonomy" id="1093978"/>
    <lineage>
        <taxon>Eukaryota</taxon>
        <taxon>Metazoa</taxon>
        <taxon>Spiralia</taxon>
        <taxon>Lophotrochozoa</taxon>
        <taxon>Mollusca</taxon>
        <taxon>Gastropoda</taxon>
        <taxon>Heterobranchia</taxon>
        <taxon>Euthyneura</taxon>
        <taxon>Panpulmonata</taxon>
        <taxon>Sacoglossa</taxon>
        <taxon>Placobranchoidea</taxon>
        <taxon>Plakobranchidae</taxon>
        <taxon>Elysia</taxon>
    </lineage>
</organism>
<keyword evidence="2" id="KW-1185">Reference proteome</keyword>
<dbReference type="Proteomes" id="UP000762676">
    <property type="component" value="Unassembled WGS sequence"/>
</dbReference>
<dbReference type="AlphaFoldDB" id="A0AAV4FZJ1"/>
<evidence type="ECO:0000313" key="2">
    <source>
        <dbReference type="Proteomes" id="UP000762676"/>
    </source>
</evidence>
<evidence type="ECO:0000313" key="1">
    <source>
        <dbReference type="EMBL" id="GFR78793.1"/>
    </source>
</evidence>